<comment type="caution">
    <text evidence="1">The sequence shown here is derived from an EMBL/GenBank/DDBJ whole genome shotgun (WGS) entry which is preliminary data.</text>
</comment>
<keyword evidence="2" id="KW-1185">Reference proteome</keyword>
<dbReference type="AlphaFoldDB" id="A0A7K3NMK7"/>
<sequence>MLGDKIRNVRNSLGVLADKVGENEWAFLRVCQSELTEAADSVEEIERAVAMETPAATPAK</sequence>
<dbReference type="Proteomes" id="UP000469724">
    <property type="component" value="Unassembled WGS sequence"/>
</dbReference>
<dbReference type="RefSeq" id="WP_163302472.1">
    <property type="nucleotide sequence ID" value="NZ_JAAGRQ010000047.1"/>
</dbReference>
<dbReference type="EMBL" id="JAAGRQ010000047">
    <property type="protein sequence ID" value="NDY57431.1"/>
    <property type="molecule type" value="Genomic_DNA"/>
</dbReference>
<accession>A0A7K3NMK7</accession>
<gene>
    <name evidence="1" type="ORF">G3N56_11840</name>
</gene>
<proteinExistence type="predicted"/>
<evidence type="ECO:0000313" key="2">
    <source>
        <dbReference type="Proteomes" id="UP000469724"/>
    </source>
</evidence>
<protein>
    <submittedName>
        <fullName evidence="1">Uncharacterized protein</fullName>
    </submittedName>
</protein>
<organism evidence="1 2">
    <name type="scientific">Desulfolutivibrio sulfodismutans</name>
    <dbReference type="NCBI Taxonomy" id="63561"/>
    <lineage>
        <taxon>Bacteria</taxon>
        <taxon>Pseudomonadati</taxon>
        <taxon>Thermodesulfobacteriota</taxon>
        <taxon>Desulfovibrionia</taxon>
        <taxon>Desulfovibrionales</taxon>
        <taxon>Desulfovibrionaceae</taxon>
        <taxon>Desulfolutivibrio</taxon>
    </lineage>
</organism>
<name>A0A7K3NMK7_9BACT</name>
<evidence type="ECO:0000313" key="1">
    <source>
        <dbReference type="EMBL" id="NDY57431.1"/>
    </source>
</evidence>
<reference evidence="1 2" key="1">
    <citation type="submission" date="2020-02" db="EMBL/GenBank/DDBJ databases">
        <title>Comparative genomics of sulfur disproportionating microorganisms.</title>
        <authorList>
            <person name="Ward L.M."/>
            <person name="Bertran E."/>
            <person name="Johnston D.T."/>
        </authorList>
    </citation>
    <scope>NUCLEOTIDE SEQUENCE [LARGE SCALE GENOMIC DNA]</scope>
    <source>
        <strain evidence="1 2">DSM 3696</strain>
    </source>
</reference>